<evidence type="ECO:0000259" key="7">
    <source>
        <dbReference type="Pfam" id="PF01974"/>
    </source>
</evidence>
<evidence type="ECO:0000256" key="2">
    <source>
        <dbReference type="ARBA" id="ARBA00022694"/>
    </source>
</evidence>
<comment type="function">
    <text evidence="4">Constitutes one of the two catalytic subunit of the tRNA-splicing endonuclease complex, a complex responsible for identification and cleavage of the splice sites in pre-tRNA. It cleaves pre-tRNA at the 5'- and 3'-splice sites to release the intron. The products are an intron and two tRNA half-molecules bearing 2',3'-cyclic phosphate and 5'-OH termini. There are no conserved sequences at the splice sites, but the intron is invariably located at the same site in the gene, placing the splice sites an invariant distance from the constant structural features of the tRNA body.</text>
</comment>
<feature type="active site" evidence="5">
    <location>
        <position position="359"/>
    </location>
</feature>
<feature type="active site" evidence="5">
    <location>
        <position position="398"/>
    </location>
</feature>
<proteinExistence type="inferred from homology"/>
<dbReference type="SUPFAM" id="SSF53032">
    <property type="entry name" value="tRNA-intron endonuclease catalytic domain-like"/>
    <property type="match status" value="1"/>
</dbReference>
<keyword evidence="10" id="KW-0378">Hydrolase</keyword>
<dbReference type="NCBIfam" id="TIGR00324">
    <property type="entry name" value="endA"/>
    <property type="match status" value="1"/>
</dbReference>
<evidence type="ECO:0000256" key="3">
    <source>
        <dbReference type="ARBA" id="ARBA00023239"/>
    </source>
</evidence>
<dbReference type="CTD" id="80746"/>
<dbReference type="InterPro" id="IPR016589">
    <property type="entry name" value="tRNA_splic_SEN2"/>
</dbReference>
<dbReference type="InterPro" id="IPR006676">
    <property type="entry name" value="tRNA_splic"/>
</dbReference>
<dbReference type="GO" id="GO:0000379">
    <property type="term" value="P:tRNA-type intron splice site recognition and cleavage"/>
    <property type="evidence" value="ECO:0007669"/>
    <property type="project" value="TreeGrafter"/>
</dbReference>
<keyword evidence="2 4" id="KW-0819">tRNA processing</keyword>
<protein>
    <recommendedName>
        <fullName evidence="4">tRNA-splicing endonuclease subunit Sen2</fullName>
        <ecNumber evidence="4">4.6.1.16</ecNumber>
    </recommendedName>
</protein>
<keyword evidence="10" id="KW-0255">Endonuclease</keyword>
<reference evidence="10" key="1">
    <citation type="submission" date="2025-08" db="UniProtKB">
        <authorList>
            <consortium name="RefSeq"/>
        </authorList>
    </citation>
    <scope>IDENTIFICATION</scope>
</reference>
<evidence type="ECO:0000256" key="6">
    <source>
        <dbReference type="SAM" id="MobiDB-lite"/>
    </source>
</evidence>
<keyword evidence="3 4" id="KW-0456">Lyase</keyword>
<dbReference type="Proteomes" id="UP001652624">
    <property type="component" value="Chromosome 21"/>
</dbReference>
<dbReference type="FunCoup" id="A0A1S3W3I9">
    <property type="interactions" value="1907"/>
</dbReference>
<dbReference type="eggNOG" id="KOG4685">
    <property type="taxonomic scope" value="Eukaryota"/>
</dbReference>
<dbReference type="GO" id="GO:0000213">
    <property type="term" value="F:tRNA-intron lyase activity"/>
    <property type="evidence" value="ECO:0007669"/>
    <property type="project" value="UniProtKB-UniRule"/>
</dbReference>
<dbReference type="CDD" id="cd22363">
    <property type="entry name" value="tRNA-intron_lyase_C"/>
    <property type="match status" value="1"/>
</dbReference>
<gene>
    <name evidence="10" type="primary">TSEN2</name>
</gene>
<dbReference type="InterPro" id="IPR006677">
    <property type="entry name" value="tRNA_intron_Endonuc_cat-like"/>
</dbReference>
<feature type="domain" description="tRNA intron endonuclease N-terminal" evidence="8">
    <location>
        <begin position="262"/>
        <end position="311"/>
    </location>
</feature>
<dbReference type="AlphaFoldDB" id="A0A1S3W3I9"/>
<dbReference type="EC" id="4.6.1.16" evidence="4"/>
<evidence type="ECO:0000313" key="9">
    <source>
        <dbReference type="Proteomes" id="UP001652624"/>
    </source>
</evidence>
<dbReference type="RefSeq" id="XP_016041048.2">
    <property type="nucleotide sequence ID" value="XM_016185562.2"/>
</dbReference>
<evidence type="ECO:0000313" key="10">
    <source>
        <dbReference type="RefSeq" id="XP_016041048.2"/>
    </source>
</evidence>
<evidence type="ECO:0000256" key="1">
    <source>
        <dbReference type="ARBA" id="ARBA00008078"/>
    </source>
</evidence>
<dbReference type="GO" id="GO:0005737">
    <property type="term" value="C:cytoplasm"/>
    <property type="evidence" value="ECO:0007669"/>
    <property type="project" value="TreeGrafter"/>
</dbReference>
<dbReference type="GO" id="GO:0000214">
    <property type="term" value="C:tRNA-intron endonuclease complex"/>
    <property type="evidence" value="ECO:0007669"/>
    <property type="project" value="UniProtKB-UniRule"/>
</dbReference>
<feature type="active site" evidence="5">
    <location>
        <position position="351"/>
    </location>
</feature>
<evidence type="ECO:0000256" key="5">
    <source>
        <dbReference type="PIRSR" id="PIRSR011789-1"/>
    </source>
</evidence>
<dbReference type="InterPro" id="IPR006678">
    <property type="entry name" value="tRNA_intron_Endonuc_N"/>
</dbReference>
<dbReference type="PANTHER" id="PTHR21227">
    <property type="entry name" value="TRNA-SPLICING ENDONUCLEASE SUBUNIT SEN2"/>
    <property type="match status" value="1"/>
</dbReference>
<dbReference type="PANTHER" id="PTHR21227:SF0">
    <property type="entry name" value="TRNA-SPLICING ENDONUCLEASE SUBUNIT SEN2"/>
    <property type="match status" value="1"/>
</dbReference>
<dbReference type="InterPro" id="IPR036167">
    <property type="entry name" value="tRNA_intron_Endo_cat-like_sf"/>
</dbReference>
<dbReference type="GeneID" id="103108242"/>
<feature type="domain" description="tRNA intron endonuclease catalytic" evidence="7">
    <location>
        <begin position="321"/>
        <end position="405"/>
    </location>
</feature>
<dbReference type="InParanoid" id="A0A1S3W3I9"/>
<dbReference type="GO" id="GO:0006397">
    <property type="term" value="P:mRNA processing"/>
    <property type="evidence" value="ECO:0007669"/>
    <property type="project" value="UniProtKB-KW"/>
</dbReference>
<comment type="similarity">
    <text evidence="1 4">Belongs to the tRNA-intron endonuclease family.</text>
</comment>
<organism evidence="9 10">
    <name type="scientific">Erinaceus europaeus</name>
    <name type="common">Western European hedgehog</name>
    <dbReference type="NCBI Taxonomy" id="9365"/>
    <lineage>
        <taxon>Eukaryota</taxon>
        <taxon>Metazoa</taxon>
        <taxon>Chordata</taxon>
        <taxon>Craniata</taxon>
        <taxon>Vertebrata</taxon>
        <taxon>Euteleostomi</taxon>
        <taxon>Mammalia</taxon>
        <taxon>Eutheria</taxon>
        <taxon>Laurasiatheria</taxon>
        <taxon>Eulipotyphla</taxon>
        <taxon>Erinaceidae</taxon>
        <taxon>Erinaceinae</taxon>
        <taxon>Erinaceus</taxon>
    </lineage>
</organism>
<evidence type="ECO:0000259" key="8">
    <source>
        <dbReference type="Pfam" id="PF02778"/>
    </source>
</evidence>
<dbReference type="PIRSF" id="PIRSF011789">
    <property type="entry name" value="tRNA_splic_SEN2"/>
    <property type="match status" value="1"/>
</dbReference>
<dbReference type="InterPro" id="IPR011856">
    <property type="entry name" value="tRNA_endonuc-like_dom_sf"/>
</dbReference>
<name>A0A1S3W3I9_ERIEU</name>
<keyword evidence="4" id="KW-0539">Nucleus</keyword>
<dbReference type="OrthoDB" id="10249562at2759"/>
<evidence type="ECO:0000256" key="4">
    <source>
        <dbReference type="PIRNR" id="PIRNR011789"/>
    </source>
</evidence>
<feature type="compositionally biased region" description="Polar residues" evidence="6">
    <location>
        <begin position="151"/>
        <end position="161"/>
    </location>
</feature>
<keyword evidence="9" id="KW-1185">Reference proteome</keyword>
<dbReference type="Gene3D" id="3.40.1350.10">
    <property type="match status" value="1"/>
</dbReference>
<comment type="subcellular location">
    <subcellularLocation>
        <location evidence="4">Nucleus</location>
    </subcellularLocation>
</comment>
<feature type="region of interest" description="Disordered" evidence="6">
    <location>
        <begin position="124"/>
        <end position="227"/>
    </location>
</feature>
<keyword evidence="10" id="KW-0540">Nuclease</keyword>
<dbReference type="Pfam" id="PF01974">
    <property type="entry name" value="tRNA_int_endo"/>
    <property type="match status" value="1"/>
</dbReference>
<dbReference type="Pfam" id="PF02778">
    <property type="entry name" value="tRNA_int_endo_N"/>
    <property type="match status" value="1"/>
</dbReference>
<sequence>MAEAVFRAPKRKRRVYESYESPLPMPLGQGEFRIFRAEMVDGSVVVRNPEDMQRLYRQGCFGKGILSRSRPDFTISDPKLDARWKELKTGMPIITSQTYQRRLKWARELLRRQGLDEGTVHRTLEDYTAPLEPPWARSGDAGRGYEEPNPESASQIGSPSGTEELPMNNGDSQEPGALGEPAERADLLQGGPEQHPPAPNGWDKLTCATPGSRPRVPSHDAQPGISGLHTSILRHGERRGPAEELVLVEEDLRDGSEQDSEPQRRLVCRRNPYSISEHLQLSLEEAFFLAYALGCLSVYSEKEPLTIMQLWKAFSTAQPTFRTTYMAYHHFRSKGWVPKVGLKYGTDLLLYRKGPPFYHASYSVVIEMVNERFQGSLHRPFSWKSLAALSRVSVNVSKELLLCYLIKPETMADQEMESPECMKHIKVQEVILSRWVSSRERSDQDEL</sequence>
<dbReference type="GO" id="GO:0003676">
    <property type="term" value="F:nucleic acid binding"/>
    <property type="evidence" value="ECO:0007669"/>
    <property type="project" value="InterPro"/>
</dbReference>
<accession>A0A1S3W3I9</accession>